<evidence type="ECO:0000256" key="1">
    <source>
        <dbReference type="PROSITE-ProRule" id="PRU00169"/>
    </source>
</evidence>
<dbReference type="PROSITE" id="PS50110">
    <property type="entry name" value="RESPONSE_REGULATORY"/>
    <property type="match status" value="1"/>
</dbReference>
<sequence>MTTPPVEILLVEDNPADVMLTQEAFEDAQFPHHLHHARDGVDALAFLRRTGPHGAAPRPDVILLDLNMPRMTGLELLDILKLDPELRSIPVIVLTTSRAESDIWRSYNLHANAYIPKPVSVAEFEDVIQTLGNFWFRKVALPHRPD</sequence>
<evidence type="ECO:0000313" key="3">
    <source>
        <dbReference type="EMBL" id="GGR73559.1"/>
    </source>
</evidence>
<evidence type="ECO:0000259" key="2">
    <source>
        <dbReference type="PROSITE" id="PS50110"/>
    </source>
</evidence>
<dbReference type="PANTHER" id="PTHR44520:SF2">
    <property type="entry name" value="RESPONSE REGULATOR RCP1"/>
    <property type="match status" value="1"/>
</dbReference>
<comment type="caution">
    <text evidence="3">The sequence shown here is derived from an EMBL/GenBank/DDBJ whole genome shotgun (WGS) entry which is preliminary data.</text>
</comment>
<accession>A0ABQ2S0P6</accession>
<keyword evidence="1" id="KW-0597">Phosphoprotein</keyword>
<name>A0ABQ2S0P6_9DEIO</name>
<feature type="modified residue" description="4-aspartylphosphate" evidence="1">
    <location>
        <position position="65"/>
    </location>
</feature>
<protein>
    <submittedName>
        <fullName evidence="3">Response regulator</fullName>
    </submittedName>
</protein>
<dbReference type="RefSeq" id="WP_189066623.1">
    <property type="nucleotide sequence ID" value="NZ_BMQM01000044.1"/>
</dbReference>
<dbReference type="Pfam" id="PF00072">
    <property type="entry name" value="Response_reg"/>
    <property type="match status" value="1"/>
</dbReference>
<evidence type="ECO:0000313" key="4">
    <source>
        <dbReference type="Proteomes" id="UP000634308"/>
    </source>
</evidence>
<dbReference type="PANTHER" id="PTHR44520">
    <property type="entry name" value="RESPONSE REGULATOR RCP1-RELATED"/>
    <property type="match status" value="1"/>
</dbReference>
<dbReference type="SMART" id="SM00448">
    <property type="entry name" value="REC"/>
    <property type="match status" value="1"/>
</dbReference>
<dbReference type="Gene3D" id="3.40.50.2300">
    <property type="match status" value="1"/>
</dbReference>
<keyword evidence="4" id="KW-1185">Reference proteome</keyword>
<dbReference type="Proteomes" id="UP000634308">
    <property type="component" value="Unassembled WGS sequence"/>
</dbReference>
<dbReference type="EMBL" id="BMQM01000044">
    <property type="protein sequence ID" value="GGR73559.1"/>
    <property type="molecule type" value="Genomic_DNA"/>
</dbReference>
<dbReference type="SUPFAM" id="SSF52172">
    <property type="entry name" value="CheY-like"/>
    <property type="match status" value="1"/>
</dbReference>
<feature type="domain" description="Response regulatory" evidence="2">
    <location>
        <begin position="7"/>
        <end position="132"/>
    </location>
</feature>
<organism evidence="3 4">
    <name type="scientific">Deinococcus seoulensis</name>
    <dbReference type="NCBI Taxonomy" id="1837379"/>
    <lineage>
        <taxon>Bacteria</taxon>
        <taxon>Thermotogati</taxon>
        <taxon>Deinococcota</taxon>
        <taxon>Deinococci</taxon>
        <taxon>Deinococcales</taxon>
        <taxon>Deinococcaceae</taxon>
        <taxon>Deinococcus</taxon>
    </lineage>
</organism>
<reference evidence="4" key="1">
    <citation type="journal article" date="2019" name="Int. J. Syst. Evol. Microbiol.">
        <title>The Global Catalogue of Microorganisms (GCM) 10K type strain sequencing project: providing services to taxonomists for standard genome sequencing and annotation.</title>
        <authorList>
            <consortium name="The Broad Institute Genomics Platform"/>
            <consortium name="The Broad Institute Genome Sequencing Center for Infectious Disease"/>
            <person name="Wu L."/>
            <person name="Ma J."/>
        </authorList>
    </citation>
    <scope>NUCLEOTIDE SEQUENCE [LARGE SCALE GENOMIC DNA]</scope>
    <source>
        <strain evidence="4">JCM 31404</strain>
    </source>
</reference>
<gene>
    <name evidence="3" type="ORF">GCM10008959_38630</name>
</gene>
<proteinExistence type="predicted"/>
<dbReference type="InterPro" id="IPR001789">
    <property type="entry name" value="Sig_transdc_resp-reg_receiver"/>
</dbReference>
<dbReference type="InterPro" id="IPR052893">
    <property type="entry name" value="TCS_response_regulator"/>
</dbReference>
<dbReference type="CDD" id="cd17557">
    <property type="entry name" value="REC_Rcp-like"/>
    <property type="match status" value="1"/>
</dbReference>
<dbReference type="InterPro" id="IPR011006">
    <property type="entry name" value="CheY-like_superfamily"/>
</dbReference>